<feature type="domain" description="ATP-dependent DNA ligase family profile" evidence="2">
    <location>
        <begin position="2"/>
        <end position="88"/>
    </location>
</feature>
<evidence type="ECO:0000313" key="4">
    <source>
        <dbReference type="Proteomes" id="UP001296706"/>
    </source>
</evidence>
<evidence type="ECO:0000256" key="1">
    <source>
        <dbReference type="ARBA" id="ARBA00034003"/>
    </source>
</evidence>
<dbReference type="Gene3D" id="2.40.50.140">
    <property type="entry name" value="Nucleic acid-binding proteins"/>
    <property type="match status" value="1"/>
</dbReference>
<name>A0ABX1R5K7_9PSEU</name>
<organism evidence="3 4">
    <name type="scientific">Pseudonocardia xinjiangensis</name>
    <dbReference type="NCBI Taxonomy" id="75289"/>
    <lineage>
        <taxon>Bacteria</taxon>
        <taxon>Bacillati</taxon>
        <taxon>Actinomycetota</taxon>
        <taxon>Actinomycetes</taxon>
        <taxon>Pseudonocardiales</taxon>
        <taxon>Pseudonocardiaceae</taxon>
        <taxon>Pseudonocardia</taxon>
    </lineage>
</organism>
<keyword evidence="4" id="KW-1185">Reference proteome</keyword>
<dbReference type="RefSeq" id="WP_169393740.1">
    <property type="nucleotide sequence ID" value="NZ_BAAAJH010000033.1"/>
</dbReference>
<dbReference type="InterPro" id="IPR012340">
    <property type="entry name" value="NA-bd_OB-fold"/>
</dbReference>
<dbReference type="InterPro" id="IPR012310">
    <property type="entry name" value="DNA_ligase_ATP-dep_cent"/>
</dbReference>
<proteinExistence type="predicted"/>
<protein>
    <recommendedName>
        <fullName evidence="2">ATP-dependent DNA ligase family profile domain-containing protein</fullName>
    </recommendedName>
</protein>
<comment type="catalytic activity">
    <reaction evidence="1">
        <text>ATP + (deoxyribonucleotide)n-3'-hydroxyl + 5'-phospho-(deoxyribonucleotide)m = (deoxyribonucleotide)n+m + AMP + diphosphate.</text>
        <dbReference type="EC" id="6.5.1.1"/>
    </reaction>
</comment>
<gene>
    <name evidence="3" type="ORF">HF577_00900</name>
</gene>
<accession>A0ABX1R5K7</accession>
<dbReference type="Gene3D" id="3.30.1490.70">
    <property type="match status" value="1"/>
</dbReference>
<evidence type="ECO:0000259" key="2">
    <source>
        <dbReference type="Pfam" id="PF01068"/>
    </source>
</evidence>
<evidence type="ECO:0000313" key="3">
    <source>
        <dbReference type="EMBL" id="NMH75678.1"/>
    </source>
</evidence>
<reference evidence="3 4" key="1">
    <citation type="submission" date="2020-04" db="EMBL/GenBank/DDBJ databases">
        <authorList>
            <person name="Klaysubun C."/>
            <person name="Duangmal K."/>
            <person name="Lipun K."/>
        </authorList>
    </citation>
    <scope>NUCLEOTIDE SEQUENCE [LARGE SCALE GENOMIC DNA]</scope>
    <source>
        <strain evidence="3 4">JCM 11839</strain>
    </source>
</reference>
<dbReference type="Gene3D" id="3.30.470.30">
    <property type="entry name" value="DNA ligase/mRNA capping enzyme"/>
    <property type="match status" value="1"/>
</dbReference>
<sequence>MPAFYVVIDVLALDGMDIRSMSYAARRAILEDLLTRRLPHGLVLMPMSTEFAVARAWLVNHSDAGVEGVVAKRLDHGYRPGGRMWRKVRTRFTAEAVVGGVLGAVTRPEALIVGRPDHRGRLRVAARTTRLSRAAREDIAAVVTAAGAEHPWPPTIASSRFGQRPAEPVTYVQVEPTTVVELDVDTAFEDHRWRHPPRFIRVRRDLRLSDVSMALPVSRSWSA</sequence>
<dbReference type="Proteomes" id="UP001296706">
    <property type="component" value="Unassembled WGS sequence"/>
</dbReference>
<dbReference type="Pfam" id="PF01068">
    <property type="entry name" value="DNA_ligase_A_M"/>
    <property type="match status" value="1"/>
</dbReference>
<dbReference type="EMBL" id="JAAXKY010000001">
    <property type="protein sequence ID" value="NMH75678.1"/>
    <property type="molecule type" value="Genomic_DNA"/>
</dbReference>
<comment type="caution">
    <text evidence="3">The sequence shown here is derived from an EMBL/GenBank/DDBJ whole genome shotgun (WGS) entry which is preliminary data.</text>
</comment>
<dbReference type="SUPFAM" id="SSF56091">
    <property type="entry name" value="DNA ligase/mRNA capping enzyme, catalytic domain"/>
    <property type="match status" value="1"/>
</dbReference>